<comment type="similarity">
    <text evidence="2">Belongs to the major facilitator superfamily.</text>
</comment>
<dbReference type="EMBL" id="NEVH01006567">
    <property type="protein sequence ID" value="PNF37879.1"/>
    <property type="molecule type" value="Genomic_DNA"/>
</dbReference>
<keyword evidence="5 7" id="KW-1133">Transmembrane helix</keyword>
<reference evidence="9 10" key="1">
    <citation type="submission" date="2017-12" db="EMBL/GenBank/DDBJ databases">
        <title>Hemimetabolous genomes reveal molecular basis of termite eusociality.</title>
        <authorList>
            <person name="Harrison M.C."/>
            <person name="Jongepier E."/>
            <person name="Robertson H.M."/>
            <person name="Arning N."/>
            <person name="Bitard-Feildel T."/>
            <person name="Chao H."/>
            <person name="Childers C.P."/>
            <person name="Dinh H."/>
            <person name="Doddapaneni H."/>
            <person name="Dugan S."/>
            <person name="Gowin J."/>
            <person name="Greiner C."/>
            <person name="Han Y."/>
            <person name="Hu H."/>
            <person name="Hughes D.S.T."/>
            <person name="Huylmans A.-K."/>
            <person name="Kemena C."/>
            <person name="Kremer L.P.M."/>
            <person name="Lee S.L."/>
            <person name="Lopez-Ezquerra A."/>
            <person name="Mallet L."/>
            <person name="Monroy-Kuhn J.M."/>
            <person name="Moser A."/>
            <person name="Murali S.C."/>
            <person name="Muzny D.M."/>
            <person name="Otani S."/>
            <person name="Piulachs M.-D."/>
            <person name="Poelchau M."/>
            <person name="Qu J."/>
            <person name="Schaub F."/>
            <person name="Wada-Katsumata A."/>
            <person name="Worley K.C."/>
            <person name="Xie Q."/>
            <person name="Ylla G."/>
            <person name="Poulsen M."/>
            <person name="Gibbs R.A."/>
            <person name="Schal C."/>
            <person name="Richards S."/>
            <person name="Belles X."/>
            <person name="Korb J."/>
            <person name="Bornberg-Bauer E."/>
        </authorList>
    </citation>
    <scope>NUCLEOTIDE SEQUENCE [LARGE SCALE GENOMIC DNA]</scope>
    <source>
        <tissue evidence="9">Whole body</tissue>
    </source>
</reference>
<dbReference type="InterPro" id="IPR020846">
    <property type="entry name" value="MFS_dom"/>
</dbReference>
<comment type="caution">
    <text evidence="9">The sequence shown here is derived from an EMBL/GenBank/DDBJ whole genome shotgun (WGS) entry which is preliminary data.</text>
</comment>
<dbReference type="Pfam" id="PF00083">
    <property type="entry name" value="Sugar_tr"/>
    <property type="match status" value="1"/>
</dbReference>
<feature type="transmembrane region" description="Helical" evidence="7">
    <location>
        <begin position="79"/>
        <end position="101"/>
    </location>
</feature>
<dbReference type="InterPro" id="IPR005828">
    <property type="entry name" value="MFS_sugar_transport-like"/>
</dbReference>
<dbReference type="GO" id="GO:0022857">
    <property type="term" value="F:transmembrane transporter activity"/>
    <property type="evidence" value="ECO:0007669"/>
    <property type="project" value="InterPro"/>
</dbReference>
<evidence type="ECO:0000256" key="4">
    <source>
        <dbReference type="ARBA" id="ARBA00022692"/>
    </source>
</evidence>
<protein>
    <recommendedName>
        <fullName evidence="8">Major facilitator superfamily (MFS) profile domain-containing protein</fullName>
    </recommendedName>
</protein>
<evidence type="ECO:0000256" key="5">
    <source>
        <dbReference type="ARBA" id="ARBA00022989"/>
    </source>
</evidence>
<dbReference type="SUPFAM" id="SSF103473">
    <property type="entry name" value="MFS general substrate transporter"/>
    <property type="match status" value="1"/>
</dbReference>
<dbReference type="PANTHER" id="PTHR23511">
    <property type="entry name" value="SYNAPTIC VESICLE GLYCOPROTEIN 2"/>
    <property type="match status" value="1"/>
</dbReference>
<feature type="transmembrane region" description="Helical" evidence="7">
    <location>
        <begin position="422"/>
        <end position="443"/>
    </location>
</feature>
<evidence type="ECO:0000256" key="7">
    <source>
        <dbReference type="SAM" id="Phobius"/>
    </source>
</evidence>
<feature type="transmembrane region" description="Helical" evidence="7">
    <location>
        <begin position="156"/>
        <end position="175"/>
    </location>
</feature>
<keyword evidence="4 7" id="KW-0812">Transmembrane</keyword>
<keyword evidence="6 7" id="KW-0472">Membrane</keyword>
<organism evidence="9 10">
    <name type="scientific">Cryptotermes secundus</name>
    <dbReference type="NCBI Taxonomy" id="105785"/>
    <lineage>
        <taxon>Eukaryota</taxon>
        <taxon>Metazoa</taxon>
        <taxon>Ecdysozoa</taxon>
        <taxon>Arthropoda</taxon>
        <taxon>Hexapoda</taxon>
        <taxon>Insecta</taxon>
        <taxon>Pterygota</taxon>
        <taxon>Neoptera</taxon>
        <taxon>Polyneoptera</taxon>
        <taxon>Dictyoptera</taxon>
        <taxon>Blattodea</taxon>
        <taxon>Blattoidea</taxon>
        <taxon>Termitoidae</taxon>
        <taxon>Kalotermitidae</taxon>
        <taxon>Cryptotermitinae</taxon>
        <taxon>Cryptotermes</taxon>
    </lineage>
</organism>
<evidence type="ECO:0000256" key="6">
    <source>
        <dbReference type="ARBA" id="ARBA00023136"/>
    </source>
</evidence>
<feature type="transmembrane region" description="Helical" evidence="7">
    <location>
        <begin position="449"/>
        <end position="469"/>
    </location>
</feature>
<keyword evidence="10" id="KW-1185">Reference proteome</keyword>
<evidence type="ECO:0000313" key="10">
    <source>
        <dbReference type="Proteomes" id="UP000235965"/>
    </source>
</evidence>
<dbReference type="InterPro" id="IPR036259">
    <property type="entry name" value="MFS_trans_sf"/>
</dbReference>
<dbReference type="Proteomes" id="UP000235965">
    <property type="component" value="Unassembled WGS sequence"/>
</dbReference>
<feature type="transmembrane region" description="Helical" evidence="7">
    <location>
        <begin position="251"/>
        <end position="269"/>
    </location>
</feature>
<name>A0A2J7RAL7_9NEOP</name>
<feature type="transmembrane region" description="Helical" evidence="7">
    <location>
        <begin position="27"/>
        <end position="46"/>
    </location>
</feature>
<feature type="transmembrane region" description="Helical" evidence="7">
    <location>
        <begin position="113"/>
        <end position="136"/>
    </location>
</feature>
<dbReference type="Pfam" id="PF07690">
    <property type="entry name" value="MFS_1"/>
    <property type="match status" value="1"/>
</dbReference>
<comment type="subcellular location">
    <subcellularLocation>
        <location evidence="1">Membrane</location>
        <topology evidence="1">Multi-pass membrane protein</topology>
    </subcellularLocation>
</comment>
<feature type="transmembrane region" description="Helical" evidence="7">
    <location>
        <begin position="333"/>
        <end position="351"/>
    </location>
</feature>
<dbReference type="PANTHER" id="PTHR23511:SF36">
    <property type="entry name" value="EG:BACR7A4.13 PROTEIN-RELATED"/>
    <property type="match status" value="1"/>
</dbReference>
<evidence type="ECO:0000313" key="9">
    <source>
        <dbReference type="EMBL" id="PNF37879.1"/>
    </source>
</evidence>
<evidence type="ECO:0000259" key="8">
    <source>
        <dbReference type="PROSITE" id="PS50850"/>
    </source>
</evidence>
<accession>A0A2J7RAL7</accession>
<dbReference type="OrthoDB" id="3936150at2759"/>
<feature type="transmembrane region" description="Helical" evidence="7">
    <location>
        <begin position="55"/>
        <end position="73"/>
    </location>
</feature>
<evidence type="ECO:0000256" key="1">
    <source>
        <dbReference type="ARBA" id="ARBA00004141"/>
    </source>
</evidence>
<evidence type="ECO:0000256" key="2">
    <source>
        <dbReference type="ARBA" id="ARBA00008335"/>
    </source>
</evidence>
<feature type="transmembrane region" description="Helical" evidence="7">
    <location>
        <begin position="363"/>
        <end position="380"/>
    </location>
</feature>
<dbReference type="Gene3D" id="1.20.1250.20">
    <property type="entry name" value="MFS general substrate transporter like domains"/>
    <property type="match status" value="1"/>
</dbReference>
<feature type="domain" description="Major facilitator superfamily (MFS) profile" evidence="8">
    <location>
        <begin position="1"/>
        <end position="474"/>
    </location>
</feature>
<dbReference type="PROSITE" id="PS50850">
    <property type="entry name" value="MFS"/>
    <property type="match status" value="1"/>
</dbReference>
<dbReference type="GO" id="GO:0016020">
    <property type="term" value="C:membrane"/>
    <property type="evidence" value="ECO:0007669"/>
    <property type="project" value="UniProtKB-SubCell"/>
</dbReference>
<dbReference type="AlphaFoldDB" id="A0A2J7RAL7"/>
<keyword evidence="3" id="KW-0813">Transport</keyword>
<dbReference type="InterPro" id="IPR011701">
    <property type="entry name" value="MFS"/>
</dbReference>
<feature type="transmembrane region" description="Helical" evidence="7">
    <location>
        <begin position="386"/>
        <end position="410"/>
    </location>
</feature>
<sequence>MIDTTTMSYILPSAECDLNLSNVDKGILNAVVFGGMTSGALFWGFLSDTLGRRKLLLACYCLLASITIASSFSQTFWSLGLFKFLGGFVACGPNAIFLAYLSEFNSCRHRSRTMMAVGIYASLAVAALPALAWLLIPQTWSWTLLGGYITYNSWRVFLTMSAIPSFLTGCCICFFDESPKFLMSCGRRDEALRVFQRVYSINTGNPPETYPVKSLLKEKSGVLTSAAPDERLSTLLKLGIKQMKPFLHKPYIGMAGIVLIIQFGGQWGMNTIRLWLPQLFAIMEEYFIVNKSMSGNVTMCDILTSHTGPKTAFNETIVVTDKPCVPVQSGDTVYIYSIIVGIVTAVFNLMASSVISNLGKKKILIAGYVLSCCCVVPMYWSNSMEGLLILASLFVGSGSMCFNALMSVVVDLFPTSLRTMAVSVTVMTGRVGALLGNITFPVFLEISCLVPFLFLGSIMFVCSSLAFLLPRTNGKALE</sequence>
<proteinExistence type="inferred from homology"/>
<evidence type="ECO:0000256" key="3">
    <source>
        <dbReference type="ARBA" id="ARBA00022448"/>
    </source>
</evidence>
<gene>
    <name evidence="9" type="ORF">B7P43_G07402</name>
</gene>